<evidence type="ECO:0000256" key="6">
    <source>
        <dbReference type="ARBA" id="ARBA00023139"/>
    </source>
</evidence>
<keyword evidence="4 11" id="KW-1133">Transmembrane helix</keyword>
<evidence type="ECO:0000256" key="5">
    <source>
        <dbReference type="ARBA" id="ARBA00023136"/>
    </source>
</evidence>
<sequence length="389" mass="43716">MTLVTLDYQSEDAITRTVDDYDDDDAPKSKKTFIQYLPLCFAIFLLLAPHPSILFVLVKYHLQTLHAPLQFLLHLFWIYTLSFLTFSSLIICVVRDPGPVQFDTVGTARRHGEGSESIGLTEALMPQDVDFSAPGKWCRICWAPKPERAHHCSQCGRCVLKMDHHCPWLGAKCVVCSLHSLYSYPGTDLLQGHRTYPAFVHFLACITLLAVYIAAVAGHGLFFAFSNPFEVDENVPVHLLMLFFTGVVITLVIGSFLCYHFYLISTNQTTIESLASFMLLRHLPPLPPMPDGRIISDPPLEHELSYRQRRLVKAAHNAIRLYDVGVVRNWTQVFGGTFGGKHGRWKSIMYLLLCGGRGAGDGRNFPRNPRAPEMLNALAGELIKVDKDI</sequence>
<comment type="catalytic activity">
    <reaction evidence="10 11">
        <text>L-cysteinyl-[protein] + hexadecanoyl-CoA = S-hexadecanoyl-L-cysteinyl-[protein] + CoA</text>
        <dbReference type="Rhea" id="RHEA:36683"/>
        <dbReference type="Rhea" id="RHEA-COMP:10131"/>
        <dbReference type="Rhea" id="RHEA-COMP:11032"/>
        <dbReference type="ChEBI" id="CHEBI:29950"/>
        <dbReference type="ChEBI" id="CHEBI:57287"/>
        <dbReference type="ChEBI" id="CHEBI:57379"/>
        <dbReference type="ChEBI" id="CHEBI:74151"/>
        <dbReference type="EC" id="2.3.1.225"/>
    </reaction>
</comment>
<keyword evidence="3 11" id="KW-0812">Transmembrane</keyword>
<dbReference type="PANTHER" id="PTHR22883">
    <property type="entry name" value="ZINC FINGER DHHC DOMAIN CONTAINING PROTEIN"/>
    <property type="match status" value="1"/>
</dbReference>
<feature type="transmembrane region" description="Helical" evidence="11">
    <location>
        <begin position="199"/>
        <end position="225"/>
    </location>
</feature>
<reference evidence="14" key="1">
    <citation type="submission" date="2024-06" db="EMBL/GenBank/DDBJ databases">
        <title>Multi-omics analyses provide insights into the biosynthesis of the anticancer antibiotic pleurotin in Hohenbuehelia grisea.</title>
        <authorList>
            <person name="Weaver J.A."/>
            <person name="Alberti F."/>
        </authorList>
    </citation>
    <scope>NUCLEOTIDE SEQUENCE [LARGE SCALE GENOMIC DNA]</scope>
    <source>
        <strain evidence="14">T-177</strain>
    </source>
</reference>
<keyword evidence="5 11" id="KW-0472">Membrane</keyword>
<evidence type="ECO:0000256" key="2">
    <source>
        <dbReference type="ARBA" id="ARBA00022679"/>
    </source>
</evidence>
<dbReference type="InterPro" id="IPR001594">
    <property type="entry name" value="Palmitoyltrfase_DHHC"/>
</dbReference>
<dbReference type="PROSITE" id="PS50216">
    <property type="entry name" value="DHHC"/>
    <property type="match status" value="1"/>
</dbReference>
<evidence type="ECO:0000256" key="10">
    <source>
        <dbReference type="ARBA" id="ARBA00048048"/>
    </source>
</evidence>
<evidence type="ECO:0000256" key="8">
    <source>
        <dbReference type="ARBA" id="ARBA00023315"/>
    </source>
</evidence>
<dbReference type="Proteomes" id="UP001556367">
    <property type="component" value="Unassembled WGS sequence"/>
</dbReference>
<evidence type="ECO:0000256" key="4">
    <source>
        <dbReference type="ARBA" id="ARBA00022989"/>
    </source>
</evidence>
<comment type="domain">
    <text evidence="11">The DHHC domain is required for palmitoyltransferase activity.</text>
</comment>
<proteinExistence type="inferred from homology"/>
<comment type="caution">
    <text evidence="13">The sequence shown here is derived from an EMBL/GenBank/DDBJ whole genome shotgun (WGS) entry which is preliminary data.</text>
</comment>
<dbReference type="Pfam" id="PF01529">
    <property type="entry name" value="DHHC"/>
    <property type="match status" value="2"/>
</dbReference>
<evidence type="ECO:0000256" key="3">
    <source>
        <dbReference type="ARBA" id="ARBA00022692"/>
    </source>
</evidence>
<feature type="domain" description="Palmitoyltransferase DHHC" evidence="12">
    <location>
        <begin position="135"/>
        <end position="171"/>
    </location>
</feature>
<keyword evidence="2 11" id="KW-0808">Transferase</keyword>
<comment type="subcellular location">
    <subcellularLocation>
        <location evidence="1">Membrane</location>
        <topology evidence="1">Multi-pass membrane protein</topology>
    </subcellularLocation>
</comment>
<name>A0ABR3JXY7_9AGAR</name>
<evidence type="ECO:0000256" key="9">
    <source>
        <dbReference type="ARBA" id="ARBA00038298"/>
    </source>
</evidence>
<gene>
    <name evidence="13" type="ORF">HGRIS_005817</name>
</gene>
<evidence type="ECO:0000259" key="12">
    <source>
        <dbReference type="Pfam" id="PF01529"/>
    </source>
</evidence>
<dbReference type="EMBL" id="JASNQZ010000001">
    <property type="protein sequence ID" value="KAL0960798.1"/>
    <property type="molecule type" value="Genomic_DNA"/>
</dbReference>
<evidence type="ECO:0000313" key="13">
    <source>
        <dbReference type="EMBL" id="KAL0960798.1"/>
    </source>
</evidence>
<feature type="transmembrane region" description="Helical" evidence="11">
    <location>
        <begin position="36"/>
        <end position="56"/>
    </location>
</feature>
<evidence type="ECO:0000256" key="11">
    <source>
        <dbReference type="RuleBase" id="RU079119"/>
    </source>
</evidence>
<evidence type="ECO:0000313" key="14">
    <source>
        <dbReference type="Proteomes" id="UP001556367"/>
    </source>
</evidence>
<evidence type="ECO:0000256" key="1">
    <source>
        <dbReference type="ARBA" id="ARBA00004141"/>
    </source>
</evidence>
<evidence type="ECO:0000256" key="7">
    <source>
        <dbReference type="ARBA" id="ARBA00023288"/>
    </source>
</evidence>
<dbReference type="PANTHER" id="PTHR22883:SF23">
    <property type="entry name" value="PALMITOYLTRANSFERASE ZDHHC6"/>
    <property type="match status" value="1"/>
</dbReference>
<organism evidence="13 14">
    <name type="scientific">Hohenbuehelia grisea</name>
    <dbReference type="NCBI Taxonomy" id="104357"/>
    <lineage>
        <taxon>Eukaryota</taxon>
        <taxon>Fungi</taxon>
        <taxon>Dikarya</taxon>
        <taxon>Basidiomycota</taxon>
        <taxon>Agaricomycotina</taxon>
        <taxon>Agaricomycetes</taxon>
        <taxon>Agaricomycetidae</taxon>
        <taxon>Agaricales</taxon>
        <taxon>Pleurotineae</taxon>
        <taxon>Pleurotaceae</taxon>
        <taxon>Hohenbuehelia</taxon>
    </lineage>
</organism>
<keyword evidence="14" id="KW-1185">Reference proteome</keyword>
<keyword evidence="7" id="KW-0449">Lipoprotein</keyword>
<feature type="transmembrane region" description="Helical" evidence="11">
    <location>
        <begin position="237"/>
        <end position="262"/>
    </location>
</feature>
<keyword evidence="8 11" id="KW-0012">Acyltransferase</keyword>
<feature type="transmembrane region" description="Helical" evidence="11">
    <location>
        <begin position="76"/>
        <end position="94"/>
    </location>
</feature>
<dbReference type="InterPro" id="IPR039859">
    <property type="entry name" value="PFA4/ZDH16/20/ERF2-like"/>
</dbReference>
<accession>A0ABR3JXY7</accession>
<feature type="domain" description="Palmitoyltransferase DHHC" evidence="12">
    <location>
        <begin position="192"/>
        <end position="274"/>
    </location>
</feature>
<comment type="similarity">
    <text evidence="9">Belongs to the DHHC palmitoyltransferase family. PFA5 subfamily.</text>
</comment>
<dbReference type="EC" id="2.3.1.225" evidence="11"/>
<protein>
    <recommendedName>
        <fullName evidence="11">Palmitoyltransferase</fullName>
        <ecNumber evidence="11">2.3.1.225</ecNumber>
    </recommendedName>
</protein>
<keyword evidence="6" id="KW-0564">Palmitate</keyword>